<dbReference type="OrthoDB" id="1654690at2"/>
<comment type="caution">
    <text evidence="2">The sequence shown here is derived from an EMBL/GenBank/DDBJ whole genome shotgun (WGS) entry which is preliminary data.</text>
</comment>
<organism evidence="2 3">
    <name type="scientific">Dielma fastidiosa</name>
    <dbReference type="NCBI Taxonomy" id="1034346"/>
    <lineage>
        <taxon>Bacteria</taxon>
        <taxon>Bacillati</taxon>
        <taxon>Bacillota</taxon>
        <taxon>Erysipelotrichia</taxon>
        <taxon>Erysipelotrichales</taxon>
        <taxon>Erysipelotrichaceae</taxon>
        <taxon>Dielma</taxon>
    </lineage>
</organism>
<feature type="transmembrane region" description="Helical" evidence="1">
    <location>
        <begin position="28"/>
        <end position="44"/>
    </location>
</feature>
<feature type="transmembrane region" description="Helical" evidence="1">
    <location>
        <begin position="60"/>
        <end position="79"/>
    </location>
</feature>
<keyword evidence="1" id="KW-0812">Transmembrane</keyword>
<dbReference type="EMBL" id="QJKH01000016">
    <property type="protein sequence ID" value="PXX75913.1"/>
    <property type="molecule type" value="Genomic_DNA"/>
</dbReference>
<proteinExistence type="predicted"/>
<evidence type="ECO:0000313" key="3">
    <source>
        <dbReference type="Proteomes" id="UP000247612"/>
    </source>
</evidence>
<dbReference type="STRING" id="1034346.GCA_000313565_01729"/>
<reference evidence="2 3" key="1">
    <citation type="submission" date="2018-05" db="EMBL/GenBank/DDBJ databases">
        <title>Genomic Encyclopedia of Type Strains, Phase IV (KMG-IV): sequencing the most valuable type-strain genomes for metagenomic binning, comparative biology and taxonomic classification.</title>
        <authorList>
            <person name="Goeker M."/>
        </authorList>
    </citation>
    <scope>NUCLEOTIDE SEQUENCE [LARGE SCALE GENOMIC DNA]</scope>
    <source>
        <strain evidence="2 3">JC118</strain>
    </source>
</reference>
<protein>
    <submittedName>
        <fullName evidence="2">Uncharacterized protein DUF3796</fullName>
    </submittedName>
</protein>
<feature type="transmembrane region" description="Helical" evidence="1">
    <location>
        <begin position="91"/>
        <end position="112"/>
    </location>
</feature>
<evidence type="ECO:0000313" key="2">
    <source>
        <dbReference type="EMBL" id="PXX75913.1"/>
    </source>
</evidence>
<gene>
    <name evidence="2" type="ORF">DES51_1163</name>
</gene>
<dbReference type="Proteomes" id="UP000247612">
    <property type="component" value="Unassembled WGS sequence"/>
</dbReference>
<accession>A0A318KE84</accession>
<evidence type="ECO:0000256" key="1">
    <source>
        <dbReference type="SAM" id="Phobius"/>
    </source>
</evidence>
<keyword evidence="1" id="KW-1133">Transmembrane helix</keyword>
<sequence length="121" mass="13753">MKSHKYLYGAMSLLSLLGFIGIFTEEKGFLGFFAFAVNLEYFFIKSDEMLEEYMNKSASRAFYCGMIMTAIITTIYFLFQNRAGHDALSIGFASGWAVSVIVYALSTAFYGFKEKWELSND</sequence>
<keyword evidence="1" id="KW-0472">Membrane</keyword>
<dbReference type="AlphaFoldDB" id="A0A318KE84"/>
<name>A0A318KE84_9FIRM</name>
<keyword evidence="3" id="KW-1185">Reference proteome</keyword>
<feature type="transmembrane region" description="Helical" evidence="1">
    <location>
        <begin position="6"/>
        <end position="23"/>
    </location>
</feature>
<dbReference type="RefSeq" id="WP_022938034.1">
    <property type="nucleotide sequence ID" value="NZ_CABKRQ010000004.1"/>
</dbReference>